<protein>
    <recommendedName>
        <fullName evidence="7">Peptidyl-prolyl cis-trans isomerase</fullName>
        <ecNumber evidence="7">5.2.1.8</ecNumber>
    </recommendedName>
</protein>
<dbReference type="GO" id="GO:0003755">
    <property type="term" value="F:peptidyl-prolyl cis-trans isomerase activity"/>
    <property type="evidence" value="ECO:0007669"/>
    <property type="project" value="UniProtKB-UniRule"/>
</dbReference>
<evidence type="ECO:0000256" key="4">
    <source>
        <dbReference type="ARBA" id="ARBA00023110"/>
    </source>
</evidence>
<dbReference type="EMBL" id="JACHLE010000005">
    <property type="protein sequence ID" value="MBB4807903.1"/>
    <property type="molecule type" value="Genomic_DNA"/>
</dbReference>
<evidence type="ECO:0000256" key="7">
    <source>
        <dbReference type="RuleBase" id="RU003915"/>
    </source>
</evidence>
<evidence type="ECO:0000256" key="3">
    <source>
        <dbReference type="ARBA" id="ARBA00022729"/>
    </source>
</evidence>
<name>A0A840KK60_9FLAO</name>
<evidence type="ECO:0000259" key="8">
    <source>
        <dbReference type="PROSITE" id="PS50059"/>
    </source>
</evidence>
<evidence type="ECO:0000256" key="1">
    <source>
        <dbReference type="ARBA" id="ARBA00000971"/>
    </source>
</evidence>
<dbReference type="Pfam" id="PF00254">
    <property type="entry name" value="FKBP_C"/>
    <property type="match status" value="1"/>
</dbReference>
<accession>A0A840KK60</accession>
<dbReference type="PANTHER" id="PTHR43811">
    <property type="entry name" value="FKBP-TYPE PEPTIDYL-PROLYL CIS-TRANS ISOMERASE FKPA"/>
    <property type="match status" value="1"/>
</dbReference>
<evidence type="ECO:0000256" key="6">
    <source>
        <dbReference type="PROSITE-ProRule" id="PRU00277"/>
    </source>
</evidence>
<keyword evidence="3" id="KW-0732">Signal</keyword>
<feature type="domain" description="PPIase FKBP-type" evidence="8">
    <location>
        <begin position="58"/>
        <end position="144"/>
    </location>
</feature>
<dbReference type="Gene3D" id="6.10.250.2970">
    <property type="match status" value="1"/>
</dbReference>
<dbReference type="FunFam" id="3.10.50.40:FF:000045">
    <property type="entry name" value="Peptidyl-prolyl cis-trans isomerase"/>
    <property type="match status" value="1"/>
</dbReference>
<comment type="caution">
    <text evidence="9">The sequence shown here is derived from an EMBL/GenBank/DDBJ whole genome shotgun (WGS) entry which is preliminary data.</text>
</comment>
<gene>
    <name evidence="9" type="ORF">HNP38_003219</name>
</gene>
<evidence type="ECO:0000256" key="5">
    <source>
        <dbReference type="ARBA" id="ARBA00023235"/>
    </source>
</evidence>
<organism evidence="9 10">
    <name type="scientific">Chryseobacterium defluvii</name>
    <dbReference type="NCBI Taxonomy" id="160396"/>
    <lineage>
        <taxon>Bacteria</taxon>
        <taxon>Pseudomonadati</taxon>
        <taxon>Bacteroidota</taxon>
        <taxon>Flavobacteriia</taxon>
        <taxon>Flavobacteriales</taxon>
        <taxon>Weeksellaceae</taxon>
        <taxon>Chryseobacterium group</taxon>
        <taxon>Chryseobacterium</taxon>
    </lineage>
</organism>
<dbReference type="Proteomes" id="UP000592180">
    <property type="component" value="Unassembled WGS sequence"/>
</dbReference>
<sequence>MGVADLLFRRKKEQAEKNLNEGKAFMEENAKKEGVITLPSGLQYEILTEGDGKKPGARDTVKCHYHGTTIKGQVFDSSVKRGTPASFPLNRVIAGWTEALQLMPVGSKWKLIIPPNLAYGEEQISKEIGPNSTLIFEVELLDIK</sequence>
<dbReference type="EC" id="5.2.1.8" evidence="7"/>
<dbReference type="AlphaFoldDB" id="A0A840KK60"/>
<dbReference type="RefSeq" id="WP_184191258.1">
    <property type="nucleotide sequence ID" value="NZ_JACHLE010000005.1"/>
</dbReference>
<dbReference type="Pfam" id="PF01346">
    <property type="entry name" value="FKBP_N"/>
    <property type="match status" value="1"/>
</dbReference>
<dbReference type="PANTHER" id="PTHR43811:SF19">
    <property type="entry name" value="39 KDA FK506-BINDING NUCLEAR PROTEIN"/>
    <property type="match status" value="1"/>
</dbReference>
<reference evidence="9 10" key="1">
    <citation type="submission" date="2020-08" db="EMBL/GenBank/DDBJ databases">
        <title>Functional genomics of gut bacteria from endangered species of beetles.</title>
        <authorList>
            <person name="Carlos-Shanley C."/>
        </authorList>
    </citation>
    <scope>NUCLEOTIDE SEQUENCE [LARGE SCALE GENOMIC DNA]</scope>
    <source>
        <strain evidence="9 10">S00151</strain>
    </source>
</reference>
<dbReference type="InterPro" id="IPR001179">
    <property type="entry name" value="PPIase_FKBP_dom"/>
</dbReference>
<dbReference type="InterPro" id="IPR046357">
    <property type="entry name" value="PPIase_dom_sf"/>
</dbReference>
<comment type="similarity">
    <text evidence="2 7">Belongs to the FKBP-type PPIase family.</text>
</comment>
<dbReference type="Gene3D" id="3.10.50.40">
    <property type="match status" value="1"/>
</dbReference>
<proteinExistence type="inferred from homology"/>
<keyword evidence="5 6" id="KW-0413">Isomerase</keyword>
<keyword evidence="4 6" id="KW-0697">Rotamase</keyword>
<dbReference type="GO" id="GO:0006457">
    <property type="term" value="P:protein folding"/>
    <property type="evidence" value="ECO:0007669"/>
    <property type="project" value="InterPro"/>
</dbReference>
<dbReference type="InterPro" id="IPR000774">
    <property type="entry name" value="PPIase_FKBP_N"/>
</dbReference>
<evidence type="ECO:0000313" key="10">
    <source>
        <dbReference type="Proteomes" id="UP000592180"/>
    </source>
</evidence>
<keyword evidence="10" id="KW-1185">Reference proteome</keyword>
<dbReference type="SUPFAM" id="SSF54534">
    <property type="entry name" value="FKBP-like"/>
    <property type="match status" value="1"/>
</dbReference>
<comment type="catalytic activity">
    <reaction evidence="1 6 7">
        <text>[protein]-peptidylproline (omega=180) = [protein]-peptidylproline (omega=0)</text>
        <dbReference type="Rhea" id="RHEA:16237"/>
        <dbReference type="Rhea" id="RHEA-COMP:10747"/>
        <dbReference type="Rhea" id="RHEA-COMP:10748"/>
        <dbReference type="ChEBI" id="CHEBI:83833"/>
        <dbReference type="ChEBI" id="CHEBI:83834"/>
        <dbReference type="EC" id="5.2.1.8"/>
    </reaction>
</comment>
<evidence type="ECO:0000256" key="2">
    <source>
        <dbReference type="ARBA" id="ARBA00006577"/>
    </source>
</evidence>
<dbReference type="PROSITE" id="PS50059">
    <property type="entry name" value="FKBP_PPIASE"/>
    <property type="match status" value="1"/>
</dbReference>
<evidence type="ECO:0000313" key="9">
    <source>
        <dbReference type="EMBL" id="MBB4807903.1"/>
    </source>
</evidence>